<evidence type="ECO:0000259" key="1">
    <source>
        <dbReference type="Pfam" id="PF10703"/>
    </source>
</evidence>
<dbReference type="InterPro" id="IPR012674">
    <property type="entry name" value="Calycin"/>
</dbReference>
<sequence>MSNEAVYIPVGELADGFARESYVLPAVAPHKSALLLHFPAGGKLSCRFTGDAMLEWNHQPAVPCRITAIRDGIEFIDFVDTQRRSSTLTLICDHHRGCFSLVSGQLPSEQQIRLAAFSRIEQGLPLTGVRVEIRCGRLDGPCNPDSPLHGISPDLIGMRNQYRYNPHECYEHVYLNANNYAWHCLEGVEKGLADVDRCHTIKITERLYLFIWQEKIVPTLGVVLIDMAQLRSDGKILGYQQHNLREITNFAMGAQVSVLNVTRHRE</sequence>
<feature type="domain" description="MoaF C-terminal" evidence="2">
    <location>
        <begin position="152"/>
        <end position="262"/>
    </location>
</feature>
<proteinExistence type="predicted"/>
<dbReference type="RefSeq" id="WP_105592065.1">
    <property type="nucleotide sequence ID" value="NZ_PDET01000004.1"/>
</dbReference>
<comment type="caution">
    <text evidence="3">The sequence shown here is derived from an EMBL/GenBank/DDBJ whole genome shotgun (WGS) entry which is preliminary data.</text>
</comment>
<dbReference type="Pfam" id="PF10703">
    <property type="entry name" value="MoaF"/>
    <property type="match status" value="1"/>
</dbReference>
<feature type="domain" description="Molybdenum cofactor biosynthesis protein F N-terminal" evidence="1">
    <location>
        <begin position="7"/>
        <end position="107"/>
    </location>
</feature>
<protein>
    <submittedName>
        <fullName evidence="3">Molybdenum cofactor biosynthesis protein F</fullName>
    </submittedName>
</protein>
<organism evidence="3 4">
    <name type="scientific">Pantoea coffeiphila</name>
    <dbReference type="NCBI Taxonomy" id="1465635"/>
    <lineage>
        <taxon>Bacteria</taxon>
        <taxon>Pseudomonadati</taxon>
        <taxon>Pseudomonadota</taxon>
        <taxon>Gammaproteobacteria</taxon>
        <taxon>Enterobacterales</taxon>
        <taxon>Erwiniaceae</taxon>
        <taxon>Pantoea</taxon>
    </lineage>
</organism>
<keyword evidence="4" id="KW-1185">Reference proteome</keyword>
<dbReference type="EMBL" id="PDET01000004">
    <property type="protein sequence ID" value="PRD15929.1"/>
    <property type="molecule type" value="Genomic_DNA"/>
</dbReference>
<reference evidence="3 4" key="1">
    <citation type="submission" date="2017-10" db="EMBL/GenBank/DDBJ databases">
        <title>Draft genome of two endophytic bacteria isolated from 'guarana' Paullinia cupana (Mart.) Ducke.</title>
        <authorList>
            <person name="Siqueira K.A."/>
            <person name="Liotti R.G."/>
            <person name="Mendes T.A."/>
            <person name="Soares M.A."/>
        </authorList>
    </citation>
    <scope>NUCLEOTIDE SEQUENCE [LARGE SCALE GENOMIC DNA]</scope>
    <source>
        <strain evidence="3 4">342</strain>
    </source>
</reference>
<dbReference type="Pfam" id="PF17409">
    <property type="entry name" value="MoaF_C"/>
    <property type="match status" value="1"/>
</dbReference>
<dbReference type="Gene3D" id="2.40.128.20">
    <property type="match status" value="1"/>
</dbReference>
<evidence type="ECO:0000259" key="2">
    <source>
        <dbReference type="Pfam" id="PF17409"/>
    </source>
</evidence>
<dbReference type="InterPro" id="IPR024724">
    <property type="entry name" value="MoaF_N"/>
</dbReference>
<accession>A0A2S9IDR7</accession>
<gene>
    <name evidence="3" type="ORF">CQW29_07275</name>
</gene>
<dbReference type="OrthoDB" id="8537304at2"/>
<dbReference type="AlphaFoldDB" id="A0A2S9IDR7"/>
<name>A0A2S9IDR7_9GAMM</name>
<dbReference type="Proteomes" id="UP000239181">
    <property type="component" value="Unassembled WGS sequence"/>
</dbReference>
<evidence type="ECO:0000313" key="4">
    <source>
        <dbReference type="Proteomes" id="UP000239181"/>
    </source>
</evidence>
<evidence type="ECO:0000313" key="3">
    <source>
        <dbReference type="EMBL" id="PRD15929.1"/>
    </source>
</evidence>
<dbReference type="InterPro" id="IPR035348">
    <property type="entry name" value="MoaF_C"/>
</dbReference>